<evidence type="ECO:0000313" key="2">
    <source>
        <dbReference type="EMBL" id="EDM80686.1"/>
    </source>
</evidence>
<proteinExistence type="predicted"/>
<dbReference type="STRING" id="391625.PPSIR1_37374"/>
<evidence type="ECO:0000256" key="1">
    <source>
        <dbReference type="SAM" id="Phobius"/>
    </source>
</evidence>
<dbReference type="EMBL" id="ABCS01000009">
    <property type="protein sequence ID" value="EDM80686.1"/>
    <property type="molecule type" value="Genomic_DNA"/>
</dbReference>
<dbReference type="AlphaFoldDB" id="A6G0P0"/>
<organism evidence="2 3">
    <name type="scientific">Plesiocystis pacifica SIR-1</name>
    <dbReference type="NCBI Taxonomy" id="391625"/>
    <lineage>
        <taxon>Bacteria</taxon>
        <taxon>Pseudomonadati</taxon>
        <taxon>Myxococcota</taxon>
        <taxon>Polyangia</taxon>
        <taxon>Nannocystales</taxon>
        <taxon>Nannocystaceae</taxon>
        <taxon>Plesiocystis</taxon>
    </lineage>
</organism>
<keyword evidence="1" id="KW-1133">Transmembrane helix</keyword>
<keyword evidence="1" id="KW-0472">Membrane</keyword>
<dbReference type="Proteomes" id="UP000005801">
    <property type="component" value="Unassembled WGS sequence"/>
</dbReference>
<keyword evidence="1" id="KW-0812">Transmembrane</keyword>
<evidence type="ECO:0000313" key="3">
    <source>
        <dbReference type="Proteomes" id="UP000005801"/>
    </source>
</evidence>
<comment type="caution">
    <text evidence="2">The sequence shown here is derived from an EMBL/GenBank/DDBJ whole genome shotgun (WGS) entry which is preliminary data.</text>
</comment>
<gene>
    <name evidence="2" type="ORF">PPSIR1_37374</name>
</gene>
<reference evidence="2 3" key="1">
    <citation type="submission" date="2007-06" db="EMBL/GenBank/DDBJ databases">
        <authorList>
            <person name="Shimkets L."/>
            <person name="Ferriera S."/>
            <person name="Johnson J."/>
            <person name="Kravitz S."/>
            <person name="Beeson K."/>
            <person name="Sutton G."/>
            <person name="Rogers Y.-H."/>
            <person name="Friedman R."/>
            <person name="Frazier M."/>
            <person name="Venter J.C."/>
        </authorList>
    </citation>
    <scope>NUCLEOTIDE SEQUENCE [LARGE SCALE GENOMIC DNA]</scope>
    <source>
        <strain evidence="2 3">SIR-1</strain>
    </source>
</reference>
<name>A6G0P0_9BACT</name>
<accession>A6G0P0</accession>
<keyword evidence="3" id="KW-1185">Reference proteome</keyword>
<feature type="transmembrane region" description="Helical" evidence="1">
    <location>
        <begin position="45"/>
        <end position="68"/>
    </location>
</feature>
<sequence>MVPAVSALLALALAGLALSLAARWQGGAGALARWPSLDFDVDALCLALAAHLGVVGLLATLLAWAGLFSAGAWRSRAR</sequence>
<protein>
    <submittedName>
        <fullName evidence="2">Uncharacterized protein</fullName>
    </submittedName>
</protein>